<dbReference type="InterPro" id="IPR050812">
    <property type="entry name" value="Preph/Arog_dehydrog"/>
</dbReference>
<evidence type="ECO:0000256" key="3">
    <source>
        <dbReference type="ARBA" id="ARBA00012068"/>
    </source>
</evidence>
<feature type="coiled-coil region" evidence="10">
    <location>
        <begin position="232"/>
        <end position="259"/>
    </location>
</feature>
<dbReference type="NCBIfam" id="NF006307">
    <property type="entry name" value="PRK08507.1"/>
    <property type="match status" value="1"/>
</dbReference>
<dbReference type="PROSITE" id="PS51176">
    <property type="entry name" value="PDH_ADH"/>
    <property type="match status" value="1"/>
</dbReference>
<dbReference type="GO" id="GO:0006571">
    <property type="term" value="P:tyrosine biosynthetic process"/>
    <property type="evidence" value="ECO:0007669"/>
    <property type="project" value="UniProtKB-KW"/>
</dbReference>
<keyword evidence="10" id="KW-0175">Coiled coil</keyword>
<dbReference type="GO" id="GO:0070403">
    <property type="term" value="F:NAD+ binding"/>
    <property type="evidence" value="ECO:0007669"/>
    <property type="project" value="InterPro"/>
</dbReference>
<dbReference type="PANTHER" id="PTHR21363:SF0">
    <property type="entry name" value="PREPHENATE DEHYDROGENASE [NADP(+)]"/>
    <property type="match status" value="1"/>
</dbReference>
<protein>
    <recommendedName>
        <fullName evidence="3">prephenate dehydrogenase</fullName>
        <ecNumber evidence="3">1.3.1.12</ecNumber>
    </recommendedName>
</protein>
<dbReference type="AlphaFoldDB" id="B9L680"/>
<evidence type="ECO:0000256" key="4">
    <source>
        <dbReference type="ARBA" id="ARBA00022498"/>
    </source>
</evidence>
<keyword evidence="13" id="KW-1185">Reference proteome</keyword>
<dbReference type="InterPro" id="IPR046825">
    <property type="entry name" value="PDH_C"/>
</dbReference>
<dbReference type="STRING" id="598659.NAMH_1475"/>
<dbReference type="EC" id="1.3.1.12" evidence="3"/>
<sequence>MTCGIVGLGLMGGSFGLAMRGYFKEIIGIDHNEKHKKDALSLGLVDKVGSFEDLSNVDVIILAIPIRGIISSLKTLSKMNLKENCTIIDFGSTKESIINECPANIRKNLVASHPMAGTEYSGPMAAIADLYENKIMVVCNLEESGETQRKRAIEIFEKLKMRVKYMEAKEHDRHAAFISHMPHIVSFSIANAVLKQEDKEHIVTLAAGGFRDMSRLAKSNAHMWGDIFKENKSNLLDSIEAFKSELKKAKEMIEKEEWDKLKTWMETGNELHKIM</sequence>
<keyword evidence="7" id="KW-0520">NAD</keyword>
<dbReference type="Pfam" id="PF20463">
    <property type="entry name" value="PDH_C"/>
    <property type="match status" value="1"/>
</dbReference>
<evidence type="ECO:0000256" key="8">
    <source>
        <dbReference type="ARBA" id="ARBA00023141"/>
    </source>
</evidence>
<comment type="catalytic activity">
    <reaction evidence="9">
        <text>prephenate + NAD(+) = 3-(4-hydroxyphenyl)pyruvate + CO2 + NADH</text>
        <dbReference type="Rhea" id="RHEA:13869"/>
        <dbReference type="ChEBI" id="CHEBI:16526"/>
        <dbReference type="ChEBI" id="CHEBI:29934"/>
        <dbReference type="ChEBI" id="CHEBI:36242"/>
        <dbReference type="ChEBI" id="CHEBI:57540"/>
        <dbReference type="ChEBI" id="CHEBI:57945"/>
        <dbReference type="EC" id="1.3.1.12"/>
    </reaction>
</comment>
<evidence type="ECO:0000256" key="7">
    <source>
        <dbReference type="ARBA" id="ARBA00023027"/>
    </source>
</evidence>
<dbReference type="SUPFAM" id="SSF48179">
    <property type="entry name" value="6-phosphogluconate dehydrogenase C-terminal domain-like"/>
    <property type="match status" value="1"/>
</dbReference>
<proteinExistence type="inferred from homology"/>
<dbReference type="FunFam" id="3.40.50.720:FF:000208">
    <property type="entry name" value="Prephenate dehydrogenase"/>
    <property type="match status" value="1"/>
</dbReference>
<evidence type="ECO:0000256" key="5">
    <source>
        <dbReference type="ARBA" id="ARBA00022605"/>
    </source>
</evidence>
<evidence type="ECO:0000256" key="9">
    <source>
        <dbReference type="ARBA" id="ARBA00049260"/>
    </source>
</evidence>
<keyword evidence="5" id="KW-0028">Amino-acid biosynthesis</keyword>
<dbReference type="PANTHER" id="PTHR21363">
    <property type="entry name" value="PREPHENATE DEHYDROGENASE"/>
    <property type="match status" value="1"/>
</dbReference>
<evidence type="ECO:0000256" key="6">
    <source>
        <dbReference type="ARBA" id="ARBA00023002"/>
    </source>
</evidence>
<dbReference type="GO" id="GO:0008977">
    <property type="term" value="F:prephenate dehydrogenase (NAD+) activity"/>
    <property type="evidence" value="ECO:0007669"/>
    <property type="project" value="UniProtKB-EC"/>
</dbReference>
<dbReference type="Pfam" id="PF02153">
    <property type="entry name" value="PDH_N"/>
    <property type="match status" value="1"/>
</dbReference>
<organism evidence="12 13">
    <name type="scientific">Nautilia profundicola (strain ATCC BAA-1463 / DSM 18972 / AmH)</name>
    <dbReference type="NCBI Taxonomy" id="598659"/>
    <lineage>
        <taxon>Bacteria</taxon>
        <taxon>Pseudomonadati</taxon>
        <taxon>Campylobacterota</taxon>
        <taxon>Epsilonproteobacteria</taxon>
        <taxon>Nautiliales</taxon>
        <taxon>Nautiliaceae</taxon>
        <taxon>Nautilia</taxon>
    </lineage>
</organism>
<gene>
    <name evidence="12" type="ordered locus">NAMH_1475</name>
</gene>
<dbReference type="Proteomes" id="UP000000448">
    <property type="component" value="Chromosome"/>
</dbReference>
<evidence type="ECO:0000256" key="1">
    <source>
        <dbReference type="ARBA" id="ARBA00005067"/>
    </source>
</evidence>
<dbReference type="Gene3D" id="1.10.3660.10">
    <property type="entry name" value="6-phosphogluconate dehydrogenase C-terminal like domain"/>
    <property type="match status" value="1"/>
</dbReference>
<name>B9L680_NAUPA</name>
<dbReference type="EMBL" id="CP001279">
    <property type="protein sequence ID" value="ACM93175.1"/>
    <property type="molecule type" value="Genomic_DNA"/>
</dbReference>
<dbReference type="RefSeq" id="WP_015902227.1">
    <property type="nucleotide sequence ID" value="NC_012115.1"/>
</dbReference>
<dbReference type="OrthoDB" id="9802008at2"/>
<evidence type="ECO:0000313" key="12">
    <source>
        <dbReference type="EMBL" id="ACM93175.1"/>
    </source>
</evidence>
<keyword evidence="8" id="KW-0057">Aromatic amino acid biosynthesis</keyword>
<keyword evidence="6 12" id="KW-0560">Oxidoreductase</keyword>
<dbReference type="InterPro" id="IPR008927">
    <property type="entry name" value="6-PGluconate_DH-like_C_sf"/>
</dbReference>
<dbReference type="InterPro" id="IPR003099">
    <property type="entry name" value="Prephen_DH"/>
</dbReference>
<dbReference type="SUPFAM" id="SSF51735">
    <property type="entry name" value="NAD(P)-binding Rossmann-fold domains"/>
    <property type="match status" value="1"/>
</dbReference>
<dbReference type="GO" id="GO:0004665">
    <property type="term" value="F:prephenate dehydrogenase (NADP+) activity"/>
    <property type="evidence" value="ECO:0007669"/>
    <property type="project" value="InterPro"/>
</dbReference>
<dbReference type="eggNOG" id="COG0287">
    <property type="taxonomic scope" value="Bacteria"/>
</dbReference>
<evidence type="ECO:0000256" key="10">
    <source>
        <dbReference type="SAM" id="Coils"/>
    </source>
</evidence>
<dbReference type="Gene3D" id="3.40.50.720">
    <property type="entry name" value="NAD(P)-binding Rossmann-like Domain"/>
    <property type="match status" value="1"/>
</dbReference>
<evidence type="ECO:0000313" key="13">
    <source>
        <dbReference type="Proteomes" id="UP000000448"/>
    </source>
</evidence>
<evidence type="ECO:0000256" key="2">
    <source>
        <dbReference type="ARBA" id="ARBA00007964"/>
    </source>
</evidence>
<dbReference type="InterPro" id="IPR046826">
    <property type="entry name" value="PDH_N"/>
</dbReference>
<dbReference type="InterPro" id="IPR036291">
    <property type="entry name" value="NAD(P)-bd_dom_sf"/>
</dbReference>
<evidence type="ECO:0000259" key="11">
    <source>
        <dbReference type="PROSITE" id="PS51176"/>
    </source>
</evidence>
<feature type="domain" description="Prephenate/arogenate dehydrogenase" evidence="11">
    <location>
        <begin position="1"/>
        <end position="275"/>
    </location>
</feature>
<dbReference type="KEGG" id="nam:NAMH_1475"/>
<dbReference type="HOGENOM" id="CLU_055968_2_0_7"/>
<comment type="similarity">
    <text evidence="2">Belongs to the prephenate/arogenate dehydrogenase family.</text>
</comment>
<accession>B9L680</accession>
<dbReference type="FunFam" id="1.10.3660.10:FF:000003">
    <property type="entry name" value="Prephenate dehydrogenase"/>
    <property type="match status" value="1"/>
</dbReference>
<comment type="pathway">
    <text evidence="1">Amino-acid biosynthesis; L-tyrosine biosynthesis; (4-hydroxyphenyl)pyruvate from prephenate (NAD(+) route): step 1/1.</text>
</comment>
<reference evidence="12 13" key="1">
    <citation type="journal article" date="2009" name="PLoS Genet.">
        <title>Adaptations to submarine hydrothermal environments exemplified by the genome of Nautilia profundicola.</title>
        <authorList>
            <person name="Campbell B.J."/>
            <person name="Smith J.L."/>
            <person name="Hanson T.E."/>
            <person name="Klotz M.G."/>
            <person name="Stein L.Y."/>
            <person name="Lee C.K."/>
            <person name="Wu D."/>
            <person name="Robinson J.M."/>
            <person name="Khouri H.M."/>
            <person name="Eisen J.A."/>
            <person name="Cary S.C."/>
        </authorList>
    </citation>
    <scope>NUCLEOTIDE SEQUENCE [LARGE SCALE GENOMIC DNA]</scope>
    <source>
        <strain evidence="13">ATCC BAA-1463 / DSM 18972 / AmH</strain>
    </source>
</reference>
<keyword evidence="4" id="KW-0827">Tyrosine biosynthesis</keyword>